<dbReference type="EnsemblPlants" id="AES75358">
    <property type="protein sequence ID" value="AES75358"/>
    <property type="gene ID" value="MTR_6g042600"/>
</dbReference>
<proteinExistence type="predicted"/>
<dbReference type="Pfam" id="PF00646">
    <property type="entry name" value="F-box"/>
    <property type="match status" value="1"/>
</dbReference>
<dbReference type="InterPro" id="IPR036047">
    <property type="entry name" value="F-box-like_dom_sf"/>
</dbReference>
<dbReference type="SMART" id="SM00256">
    <property type="entry name" value="FBOX"/>
    <property type="match status" value="1"/>
</dbReference>
<evidence type="ECO:0000313" key="4">
    <source>
        <dbReference type="EnsemblPlants" id="AES75358"/>
    </source>
</evidence>
<dbReference type="PANTHER" id="PTHR31790:SF81">
    <property type="entry name" value="PROTEIN, PUTATIVE-RELATED"/>
    <property type="match status" value="1"/>
</dbReference>
<dbReference type="PaxDb" id="3880-AES75358"/>
<protein>
    <submittedName>
        <fullName evidence="3">F-box protein</fullName>
    </submittedName>
</protein>
<reference evidence="3 5" key="1">
    <citation type="journal article" date="2011" name="Nature">
        <title>The Medicago genome provides insight into the evolution of rhizobial symbioses.</title>
        <authorList>
            <person name="Young N.D."/>
            <person name="Debelle F."/>
            <person name="Oldroyd G.E."/>
            <person name="Geurts R."/>
            <person name="Cannon S.B."/>
            <person name="Udvardi M.K."/>
            <person name="Benedito V.A."/>
            <person name="Mayer K.F."/>
            <person name="Gouzy J."/>
            <person name="Schoof H."/>
            <person name="Van de Peer Y."/>
            <person name="Proost S."/>
            <person name="Cook D.R."/>
            <person name="Meyers B.C."/>
            <person name="Spannagl M."/>
            <person name="Cheung F."/>
            <person name="De Mita S."/>
            <person name="Krishnakumar V."/>
            <person name="Gundlach H."/>
            <person name="Zhou S."/>
            <person name="Mudge J."/>
            <person name="Bharti A.K."/>
            <person name="Murray J.D."/>
            <person name="Naoumkina M.A."/>
            <person name="Rosen B."/>
            <person name="Silverstein K.A."/>
            <person name="Tang H."/>
            <person name="Rombauts S."/>
            <person name="Zhao P.X."/>
            <person name="Zhou P."/>
            <person name="Barbe V."/>
            <person name="Bardou P."/>
            <person name="Bechner M."/>
            <person name="Bellec A."/>
            <person name="Berger A."/>
            <person name="Berges H."/>
            <person name="Bidwell S."/>
            <person name="Bisseling T."/>
            <person name="Choisne N."/>
            <person name="Couloux A."/>
            <person name="Denny R."/>
            <person name="Deshpande S."/>
            <person name="Dai X."/>
            <person name="Doyle J.J."/>
            <person name="Dudez A.M."/>
            <person name="Farmer A.D."/>
            <person name="Fouteau S."/>
            <person name="Franken C."/>
            <person name="Gibelin C."/>
            <person name="Gish J."/>
            <person name="Goldstein S."/>
            <person name="Gonzalez A.J."/>
            <person name="Green P.J."/>
            <person name="Hallab A."/>
            <person name="Hartog M."/>
            <person name="Hua A."/>
            <person name="Humphray S.J."/>
            <person name="Jeong D.H."/>
            <person name="Jing Y."/>
            <person name="Jocker A."/>
            <person name="Kenton S.M."/>
            <person name="Kim D.J."/>
            <person name="Klee K."/>
            <person name="Lai H."/>
            <person name="Lang C."/>
            <person name="Lin S."/>
            <person name="Macmil S.L."/>
            <person name="Magdelenat G."/>
            <person name="Matthews L."/>
            <person name="McCorrison J."/>
            <person name="Monaghan E.L."/>
            <person name="Mun J.H."/>
            <person name="Najar F.Z."/>
            <person name="Nicholson C."/>
            <person name="Noirot C."/>
            <person name="O'Bleness M."/>
            <person name="Paule C.R."/>
            <person name="Poulain J."/>
            <person name="Prion F."/>
            <person name="Qin B."/>
            <person name="Qu C."/>
            <person name="Retzel E.F."/>
            <person name="Riddle C."/>
            <person name="Sallet E."/>
            <person name="Samain S."/>
            <person name="Samson N."/>
            <person name="Sanders I."/>
            <person name="Saurat O."/>
            <person name="Scarpelli C."/>
            <person name="Schiex T."/>
            <person name="Segurens B."/>
            <person name="Severin A.J."/>
            <person name="Sherrier D.J."/>
            <person name="Shi R."/>
            <person name="Sims S."/>
            <person name="Singer S.R."/>
            <person name="Sinharoy S."/>
            <person name="Sterck L."/>
            <person name="Viollet A."/>
            <person name="Wang B.B."/>
            <person name="Wang K."/>
            <person name="Wang M."/>
            <person name="Wang X."/>
            <person name="Warfsmann J."/>
            <person name="Weissenbach J."/>
            <person name="White D.D."/>
            <person name="White J.D."/>
            <person name="Wiley G.B."/>
            <person name="Wincker P."/>
            <person name="Xing Y."/>
            <person name="Yang L."/>
            <person name="Yao Z."/>
            <person name="Ying F."/>
            <person name="Zhai J."/>
            <person name="Zhou L."/>
            <person name="Zuber A."/>
            <person name="Denarie J."/>
            <person name="Dixon R.A."/>
            <person name="May G.D."/>
            <person name="Schwartz D.C."/>
            <person name="Rogers J."/>
            <person name="Quetier F."/>
            <person name="Town C.D."/>
            <person name="Roe B.A."/>
        </authorList>
    </citation>
    <scope>NUCLEOTIDE SEQUENCE [LARGE SCALE GENOMIC DNA]</scope>
    <source>
        <strain evidence="3">A17</strain>
        <strain evidence="4 5">cv. Jemalong A17</strain>
    </source>
</reference>
<accession>G7KIW3</accession>
<dbReference type="Proteomes" id="UP000002051">
    <property type="component" value="Chromosome 6"/>
</dbReference>
<name>G7KIW3_MEDTR</name>
<evidence type="ECO:0000256" key="1">
    <source>
        <dbReference type="SAM" id="SignalP"/>
    </source>
</evidence>
<dbReference type="SUPFAM" id="SSF81383">
    <property type="entry name" value="F-box domain"/>
    <property type="match status" value="1"/>
</dbReference>
<dbReference type="AlphaFoldDB" id="G7KIW3"/>
<dbReference type="InterPro" id="IPR001810">
    <property type="entry name" value="F-box_dom"/>
</dbReference>
<gene>
    <name evidence="3" type="ordered locus">MTR_6g042600</name>
</gene>
<evidence type="ECO:0000313" key="5">
    <source>
        <dbReference type="Proteomes" id="UP000002051"/>
    </source>
</evidence>
<feature type="signal peptide" evidence="1">
    <location>
        <begin position="1"/>
        <end position="18"/>
    </location>
</feature>
<dbReference type="HOGENOM" id="CLU_027176_0_1_1"/>
<dbReference type="PANTHER" id="PTHR31790">
    <property type="entry name" value="OS02G0783600 PROTEIN"/>
    <property type="match status" value="1"/>
</dbReference>
<dbReference type="Gene3D" id="1.20.1280.50">
    <property type="match status" value="1"/>
</dbReference>
<keyword evidence="1" id="KW-0732">Signal</keyword>
<keyword evidence="5" id="KW-1185">Reference proteome</keyword>
<evidence type="ECO:0000259" key="2">
    <source>
        <dbReference type="SMART" id="SM00256"/>
    </source>
</evidence>
<sequence>MSLWVLLFIRCSTFTILSDVGHITHTCKSTAPTSLLLDELIVEFLSRLPVKTLMQFKCVCKSWKTLISHDPSFAKCIFSDRGTHTSHWFHTRPCLRTSLILVSYLSHFMVGSCNGLICFRSYSYTHGHEEFWFRFWNPTTNTLSQELGHLTTFFRLTFGYDISNDTYKVVNDISIDQFLIVSLDLTTETYRRFLPPQGFVEVPSVEPSVTILMDCLCFSHRFKETHFVLWRMMEFGVQESWTQFLKISLQDLQIDQNLHLFLFPLYLSESDNTLIMAINRQGYDDHNSHAIIYNWIDKRVEQITSGDNEILWFYTKDFVERPQPQLQAHLGLLTVVAGCETIVEVRYASRCRVSIFNPPETTDQASSEIYGRFRKRRSCWMLLPTVTPPMTVATLKNEEGREGFIFIF</sequence>
<dbReference type="CDD" id="cd22157">
    <property type="entry name" value="F-box_AtFBW1-like"/>
    <property type="match status" value="1"/>
</dbReference>
<dbReference type="InterPro" id="IPR052361">
    <property type="entry name" value="F-box_domain"/>
</dbReference>
<dbReference type="EMBL" id="CM001222">
    <property type="protein sequence ID" value="AES75358.1"/>
    <property type="molecule type" value="Genomic_DNA"/>
</dbReference>
<reference evidence="3 5" key="2">
    <citation type="journal article" date="2014" name="BMC Genomics">
        <title>An improved genome release (version Mt4.0) for the model legume Medicago truncatula.</title>
        <authorList>
            <person name="Tang H."/>
            <person name="Krishnakumar V."/>
            <person name="Bidwell S."/>
            <person name="Rosen B."/>
            <person name="Chan A."/>
            <person name="Zhou S."/>
            <person name="Gentzbittel L."/>
            <person name="Childs K.L."/>
            <person name="Yandell M."/>
            <person name="Gundlach H."/>
            <person name="Mayer K.F."/>
            <person name="Schwartz D.C."/>
            <person name="Town C.D."/>
        </authorList>
    </citation>
    <scope>GENOME REANNOTATION</scope>
    <source>
        <strain evidence="4 5">cv. Jemalong A17</strain>
    </source>
</reference>
<organism evidence="3 5">
    <name type="scientific">Medicago truncatula</name>
    <name type="common">Barrel medic</name>
    <name type="synonym">Medicago tribuloides</name>
    <dbReference type="NCBI Taxonomy" id="3880"/>
    <lineage>
        <taxon>Eukaryota</taxon>
        <taxon>Viridiplantae</taxon>
        <taxon>Streptophyta</taxon>
        <taxon>Embryophyta</taxon>
        <taxon>Tracheophyta</taxon>
        <taxon>Spermatophyta</taxon>
        <taxon>Magnoliopsida</taxon>
        <taxon>eudicotyledons</taxon>
        <taxon>Gunneridae</taxon>
        <taxon>Pentapetalae</taxon>
        <taxon>rosids</taxon>
        <taxon>fabids</taxon>
        <taxon>Fabales</taxon>
        <taxon>Fabaceae</taxon>
        <taxon>Papilionoideae</taxon>
        <taxon>50 kb inversion clade</taxon>
        <taxon>NPAAA clade</taxon>
        <taxon>Hologalegina</taxon>
        <taxon>IRL clade</taxon>
        <taxon>Trifolieae</taxon>
        <taxon>Medicago</taxon>
    </lineage>
</organism>
<reference evidence="4" key="3">
    <citation type="submission" date="2015-04" db="UniProtKB">
        <authorList>
            <consortium name="EnsemblPlants"/>
        </authorList>
    </citation>
    <scope>IDENTIFICATION</scope>
    <source>
        <strain evidence="4">cv. Jemalong A17</strain>
    </source>
</reference>
<feature type="domain" description="F-box" evidence="2">
    <location>
        <begin position="36"/>
        <end position="76"/>
    </location>
</feature>
<feature type="chain" id="PRO_5014573660" evidence="1">
    <location>
        <begin position="19"/>
        <end position="408"/>
    </location>
</feature>
<evidence type="ECO:0000313" key="3">
    <source>
        <dbReference type="EMBL" id="AES75358.1"/>
    </source>
</evidence>